<dbReference type="InterPro" id="IPR013328">
    <property type="entry name" value="6PGD_dom2"/>
</dbReference>
<dbReference type="RefSeq" id="WP_011839667.1">
    <property type="nucleotide sequence ID" value="NC_009033.1"/>
</dbReference>
<dbReference type="Pfam" id="PF08546">
    <property type="entry name" value="ApbA_C"/>
    <property type="match status" value="1"/>
</dbReference>
<keyword evidence="4 7" id="KW-0560">Oxidoreductase</keyword>
<dbReference type="AlphaFoldDB" id="A3DPB3"/>
<dbReference type="OrthoDB" id="201845at2157"/>
<reference evidence="11" key="1">
    <citation type="journal article" date="2009" name="BMC Genomics">
        <title>The complete genome sequence of Staphylothermus marinus reveals differences in sulfur metabolism among heterotrophic Crenarchaeota.</title>
        <authorList>
            <person name="Anderson I.J."/>
            <person name="Dharmarajan L."/>
            <person name="Rodriguez J."/>
            <person name="Hooper S."/>
            <person name="Porat I."/>
            <person name="Ulrich L.E."/>
            <person name="Elkins J.G."/>
            <person name="Mavromatis K."/>
            <person name="Sun H."/>
            <person name="Land M."/>
            <person name="Lapidus A."/>
            <person name="Lucas S."/>
            <person name="Barry K."/>
            <person name="Huber H."/>
            <person name="Zhulin I.B."/>
            <person name="Whitman W.B."/>
            <person name="Mukhopadhyay B."/>
            <person name="Woese C."/>
            <person name="Bristow J."/>
            <person name="Kyrpides N."/>
        </authorList>
    </citation>
    <scope>NUCLEOTIDE SEQUENCE [LARGE SCALE GENOMIC DNA]</scope>
    <source>
        <strain evidence="11">ATCC 43588 / DSM 3639 / JCM 9404 / F1</strain>
    </source>
</reference>
<dbReference type="KEGG" id="smr:Smar_1382"/>
<keyword evidence="7" id="KW-0173">Coenzyme A biosynthesis</keyword>
<dbReference type="InterPro" id="IPR003710">
    <property type="entry name" value="ApbA"/>
</dbReference>
<dbReference type="EMBL" id="CP000575">
    <property type="protein sequence ID" value="ABN70473.1"/>
    <property type="molecule type" value="Genomic_DNA"/>
</dbReference>
<comment type="pathway">
    <text evidence="1 7">Cofactor biosynthesis; coenzyme A biosynthesis.</text>
</comment>
<dbReference type="PANTHER" id="PTHR21708">
    <property type="entry name" value="PROBABLE 2-DEHYDROPANTOATE 2-REDUCTASE"/>
    <property type="match status" value="1"/>
</dbReference>
<dbReference type="Gene3D" id="1.10.1040.10">
    <property type="entry name" value="N-(1-d-carboxylethyl)-l-norvaline Dehydrogenase, domain 2"/>
    <property type="match status" value="1"/>
</dbReference>
<dbReference type="SUPFAM" id="SSF48179">
    <property type="entry name" value="6-phosphogluconate dehydrogenase C-terminal domain-like"/>
    <property type="match status" value="1"/>
</dbReference>
<evidence type="ECO:0000256" key="1">
    <source>
        <dbReference type="ARBA" id="ARBA00004724"/>
    </source>
</evidence>
<evidence type="ECO:0000313" key="11">
    <source>
        <dbReference type="Proteomes" id="UP000000254"/>
    </source>
</evidence>
<evidence type="ECO:0000256" key="5">
    <source>
        <dbReference type="ARBA" id="ARBA00047506"/>
    </source>
</evidence>
<evidence type="ECO:0000256" key="6">
    <source>
        <dbReference type="ARBA" id="ARBA00048196"/>
    </source>
</evidence>
<gene>
    <name evidence="10" type="ordered locus">Smar_1382</name>
</gene>
<reference evidence="10 11" key="2">
    <citation type="journal article" date="2009" name="Stand. Genomic Sci.">
        <title>Complete genome sequence of Staphylothermus marinus Stetter and Fiala 1986 type strain F1.</title>
        <authorList>
            <person name="Anderson I.J."/>
            <person name="Sun H."/>
            <person name="Lapidus A."/>
            <person name="Copeland A."/>
            <person name="Glavina Del Rio T."/>
            <person name="Tice H."/>
            <person name="Dalin E."/>
            <person name="Lucas S."/>
            <person name="Barry K."/>
            <person name="Land M."/>
            <person name="Richardson P."/>
            <person name="Huber H."/>
            <person name="Kyrpides N.C."/>
        </authorList>
    </citation>
    <scope>NUCLEOTIDE SEQUENCE [LARGE SCALE GENOMIC DNA]</scope>
    <source>
        <strain evidence="11">ATCC 43588 / DSM 3639 / JCM 9404 / F1</strain>
    </source>
</reference>
<organism evidence="10 11">
    <name type="scientific">Staphylothermus marinus (strain ATCC 43588 / DSM 3639 / JCM 9404 / F1)</name>
    <dbReference type="NCBI Taxonomy" id="399550"/>
    <lineage>
        <taxon>Archaea</taxon>
        <taxon>Thermoproteota</taxon>
        <taxon>Thermoprotei</taxon>
        <taxon>Desulfurococcales</taxon>
        <taxon>Desulfurococcaceae</taxon>
        <taxon>Staphylothermus</taxon>
    </lineage>
</organism>
<dbReference type="Proteomes" id="UP000000254">
    <property type="component" value="Chromosome"/>
</dbReference>
<accession>A3DPB3</accession>
<dbReference type="InterPro" id="IPR013332">
    <property type="entry name" value="KPR_N"/>
</dbReference>
<dbReference type="InterPro" id="IPR051402">
    <property type="entry name" value="KPR-Related"/>
</dbReference>
<dbReference type="NCBIfam" id="TIGR00745">
    <property type="entry name" value="apbA_panE"/>
    <property type="match status" value="1"/>
</dbReference>
<evidence type="ECO:0000256" key="4">
    <source>
        <dbReference type="ARBA" id="ARBA00023002"/>
    </source>
</evidence>
<evidence type="ECO:0000259" key="9">
    <source>
        <dbReference type="Pfam" id="PF08546"/>
    </source>
</evidence>
<sequence>MQYYDLCVIGGGSIGGIIAYYSFRGGITNIPVYYRSIESVEAIMKNGGLTIKYGDKEYLVPIIPVHYTKPIGKCRFIINTVKAYNVKDTINLMHKITSEDSLILMLQNGFGSLELVEEKIFNRYIAGGVVFIGAERINKYYIVHHGGRTIIAGSRRGFTSKLLELMNILNRGGCDFRVTSNIDLYRWIKLGVNAVINPLTAITRSKNKIVLTRYGRILAEEIIDELIIAAEKHGFKLDKERLLTTIFRGSENTSENYSSMAQDVINNMPTEIDYINGFIAKHVGEKSVNGVITRIVHLIEESYMKNNYNKS</sequence>
<feature type="domain" description="Ketopantoate reductase C-terminal" evidence="9">
    <location>
        <begin position="181"/>
        <end position="285"/>
    </location>
</feature>
<evidence type="ECO:0000313" key="10">
    <source>
        <dbReference type="EMBL" id="ABN70473.1"/>
    </source>
</evidence>
<dbReference type="EC" id="1.1.1.169" evidence="7"/>
<feature type="domain" description="Ketopantoate reductase N-terminal" evidence="8">
    <location>
        <begin position="7"/>
        <end position="154"/>
    </location>
</feature>
<dbReference type="GO" id="GO:0008677">
    <property type="term" value="F:2-dehydropantoate 2-reductase activity"/>
    <property type="evidence" value="ECO:0007669"/>
    <property type="project" value="UniProtKB-EC"/>
</dbReference>
<evidence type="ECO:0000256" key="3">
    <source>
        <dbReference type="ARBA" id="ARBA00022857"/>
    </source>
</evidence>
<dbReference type="Gene3D" id="3.40.50.720">
    <property type="entry name" value="NAD(P)-binding Rossmann-like Domain"/>
    <property type="match status" value="1"/>
</dbReference>
<dbReference type="GO" id="GO:0015940">
    <property type="term" value="P:pantothenate biosynthetic process"/>
    <property type="evidence" value="ECO:0007669"/>
    <property type="project" value="InterPro"/>
</dbReference>
<dbReference type="SUPFAM" id="SSF51735">
    <property type="entry name" value="NAD(P)-binding Rossmann-fold domains"/>
    <property type="match status" value="1"/>
</dbReference>
<dbReference type="STRING" id="399550.Smar_1382"/>
<dbReference type="GO" id="GO:0015937">
    <property type="term" value="P:coenzyme A biosynthetic process"/>
    <property type="evidence" value="ECO:0007669"/>
    <property type="project" value="UniProtKB-UniPathway"/>
</dbReference>
<dbReference type="InterPro" id="IPR013752">
    <property type="entry name" value="KPA_reductase"/>
</dbReference>
<name>A3DPB3_STAMF</name>
<dbReference type="Pfam" id="PF02558">
    <property type="entry name" value="ApbA"/>
    <property type="match status" value="1"/>
</dbReference>
<evidence type="ECO:0000259" key="8">
    <source>
        <dbReference type="Pfam" id="PF02558"/>
    </source>
</evidence>
<dbReference type="UniPathway" id="UPA00241"/>
<evidence type="ECO:0000256" key="2">
    <source>
        <dbReference type="ARBA" id="ARBA00007870"/>
    </source>
</evidence>
<dbReference type="GO" id="GO:0005737">
    <property type="term" value="C:cytoplasm"/>
    <property type="evidence" value="ECO:0007669"/>
    <property type="project" value="TreeGrafter"/>
</dbReference>
<keyword evidence="11" id="KW-1185">Reference proteome</keyword>
<dbReference type="HOGENOM" id="CLU_031468_0_1_2"/>
<dbReference type="InterPro" id="IPR008927">
    <property type="entry name" value="6-PGluconate_DH-like_C_sf"/>
</dbReference>
<comment type="catalytic activity">
    <reaction evidence="5">
        <text>(R)-pantoate + NADP(+) = 2-dehydropantoate + NADPH + H(+)</text>
        <dbReference type="Rhea" id="RHEA:16233"/>
        <dbReference type="ChEBI" id="CHEBI:11561"/>
        <dbReference type="ChEBI" id="CHEBI:15378"/>
        <dbReference type="ChEBI" id="CHEBI:15980"/>
        <dbReference type="ChEBI" id="CHEBI:57783"/>
        <dbReference type="ChEBI" id="CHEBI:58349"/>
        <dbReference type="EC" id="1.1.1.169"/>
    </reaction>
    <physiologicalReaction direction="right-to-left" evidence="5">
        <dbReference type="Rhea" id="RHEA:16235"/>
    </physiologicalReaction>
</comment>
<comment type="similarity">
    <text evidence="2 7">Belongs to the ketopantoate reductase family.</text>
</comment>
<protein>
    <recommendedName>
        <fullName evidence="7">2-dehydropantoate 2-reductase</fullName>
        <ecNumber evidence="7">1.1.1.169</ecNumber>
    </recommendedName>
    <alternativeName>
        <fullName evidence="7">Ketopantoate reductase</fullName>
    </alternativeName>
</protein>
<dbReference type="eggNOG" id="arCOG04139">
    <property type="taxonomic scope" value="Archaea"/>
</dbReference>
<dbReference type="GeneID" id="4907642"/>
<dbReference type="PANTHER" id="PTHR21708:SF26">
    <property type="entry name" value="2-DEHYDROPANTOATE 2-REDUCTASE"/>
    <property type="match status" value="1"/>
</dbReference>
<evidence type="ECO:0000256" key="7">
    <source>
        <dbReference type="RuleBase" id="RU362068"/>
    </source>
</evidence>
<keyword evidence="3 7" id="KW-0521">NADP</keyword>
<dbReference type="InterPro" id="IPR036291">
    <property type="entry name" value="NAD(P)-bd_dom_sf"/>
</dbReference>
<comment type="function">
    <text evidence="7">Catalyzes the NADPH-dependent reduction of ketopantoate into pantoic acid.</text>
</comment>
<comment type="catalytic activity">
    <reaction evidence="6">
        <text>(R)-pantoate + NAD(+) = 2-dehydropantoate + NADH + H(+)</text>
        <dbReference type="Rhea" id="RHEA:61292"/>
        <dbReference type="ChEBI" id="CHEBI:11561"/>
        <dbReference type="ChEBI" id="CHEBI:15378"/>
        <dbReference type="ChEBI" id="CHEBI:15980"/>
        <dbReference type="ChEBI" id="CHEBI:57540"/>
        <dbReference type="ChEBI" id="CHEBI:57945"/>
    </reaction>
    <physiologicalReaction direction="right-to-left" evidence="6">
        <dbReference type="Rhea" id="RHEA:61294"/>
    </physiologicalReaction>
</comment>
<proteinExistence type="inferred from homology"/>